<comment type="caution">
    <text evidence="2">The sequence shown here is derived from an EMBL/GenBank/DDBJ whole genome shotgun (WGS) entry which is preliminary data.</text>
</comment>
<gene>
    <name evidence="2" type="ORF">LCGC14_0406780</name>
</gene>
<feature type="domain" description="DUF559" evidence="1">
    <location>
        <begin position="92"/>
        <end position="160"/>
    </location>
</feature>
<evidence type="ECO:0000259" key="1">
    <source>
        <dbReference type="Pfam" id="PF04480"/>
    </source>
</evidence>
<dbReference type="AlphaFoldDB" id="A0A0F9W474"/>
<evidence type="ECO:0000313" key="2">
    <source>
        <dbReference type="EMBL" id="KKN72823.1"/>
    </source>
</evidence>
<proteinExistence type="predicted"/>
<organism evidence="2">
    <name type="scientific">marine sediment metagenome</name>
    <dbReference type="NCBI Taxonomy" id="412755"/>
    <lineage>
        <taxon>unclassified sequences</taxon>
        <taxon>metagenomes</taxon>
        <taxon>ecological metagenomes</taxon>
    </lineage>
</organism>
<dbReference type="EMBL" id="LAZR01000354">
    <property type="protein sequence ID" value="KKN72823.1"/>
    <property type="molecule type" value="Genomic_DNA"/>
</dbReference>
<dbReference type="InterPro" id="IPR007569">
    <property type="entry name" value="DUF559"/>
</dbReference>
<sequence length="162" mass="18570">MNIIELSSIQDPALMKTEVAQLAHKRKCSEDDIWELINNYRRTHEGKRSNVPGNIGDTLDKILSKVTITNKSANDILFDELVSLNILVSANVEIGKYKVSFLIANLIIDINKRKYTLSPDEQDNDFKRQLYLIKKGYTIIKFSAIEISTDVERCVDKIERLL</sequence>
<protein>
    <recommendedName>
        <fullName evidence="1">DUF559 domain-containing protein</fullName>
    </recommendedName>
</protein>
<dbReference type="Gene3D" id="3.40.960.10">
    <property type="entry name" value="VSR Endonuclease"/>
    <property type="match status" value="1"/>
</dbReference>
<dbReference type="Pfam" id="PF04480">
    <property type="entry name" value="DUF559"/>
    <property type="match status" value="1"/>
</dbReference>
<accession>A0A0F9W474</accession>
<name>A0A0F9W474_9ZZZZ</name>
<reference evidence="2" key="1">
    <citation type="journal article" date="2015" name="Nature">
        <title>Complex archaea that bridge the gap between prokaryotes and eukaryotes.</title>
        <authorList>
            <person name="Spang A."/>
            <person name="Saw J.H."/>
            <person name="Jorgensen S.L."/>
            <person name="Zaremba-Niedzwiedzka K."/>
            <person name="Martijn J."/>
            <person name="Lind A.E."/>
            <person name="van Eijk R."/>
            <person name="Schleper C."/>
            <person name="Guy L."/>
            <person name="Ettema T.J."/>
        </authorList>
    </citation>
    <scope>NUCLEOTIDE SEQUENCE</scope>
</reference>